<accession>A0A223NRD7</accession>
<organism evidence="2 3">
    <name type="scientific">Mucilaginibacter xinganensis</name>
    <dbReference type="NCBI Taxonomy" id="1234841"/>
    <lineage>
        <taxon>Bacteria</taxon>
        <taxon>Pseudomonadati</taxon>
        <taxon>Bacteroidota</taxon>
        <taxon>Sphingobacteriia</taxon>
        <taxon>Sphingobacteriales</taxon>
        <taxon>Sphingobacteriaceae</taxon>
        <taxon>Mucilaginibacter</taxon>
    </lineage>
</organism>
<dbReference type="OrthoDB" id="797432at2"/>
<protein>
    <recommendedName>
        <fullName evidence="4">DUF2946 domain-containing protein</fullName>
    </recommendedName>
</protein>
<keyword evidence="3" id="KW-1185">Reference proteome</keyword>
<evidence type="ECO:0000313" key="2">
    <source>
        <dbReference type="EMBL" id="ASU32041.1"/>
    </source>
</evidence>
<dbReference type="KEGG" id="muc:MuYL_0138"/>
<dbReference type="EMBL" id="CP022743">
    <property type="protein sequence ID" value="ASU32041.1"/>
    <property type="molecule type" value="Genomic_DNA"/>
</dbReference>
<name>A0A223NRD7_9SPHI</name>
<keyword evidence="1" id="KW-1133">Transmembrane helix</keyword>
<dbReference type="Proteomes" id="UP000215002">
    <property type="component" value="Chromosome"/>
</dbReference>
<reference evidence="2 3" key="1">
    <citation type="submission" date="2017-08" db="EMBL/GenBank/DDBJ databases">
        <title>Complete genome sequence of Mucilaginibacter sp. strain BJC16-A31.</title>
        <authorList>
            <consortium name="Henan University of Science and Technology"/>
            <person name="You X."/>
        </authorList>
    </citation>
    <scope>NUCLEOTIDE SEQUENCE [LARGE SCALE GENOMIC DNA]</scope>
    <source>
        <strain evidence="2 3">BJC16-A31</strain>
    </source>
</reference>
<keyword evidence="1" id="KW-0812">Transmembrane</keyword>
<evidence type="ECO:0000256" key="1">
    <source>
        <dbReference type="SAM" id="Phobius"/>
    </source>
</evidence>
<keyword evidence="1" id="KW-0472">Membrane</keyword>
<dbReference type="AlphaFoldDB" id="A0A223NRD7"/>
<evidence type="ECO:0008006" key="4">
    <source>
        <dbReference type="Google" id="ProtNLM"/>
    </source>
</evidence>
<sequence>MLTFAAYCKKVTDLKVNKYHIIRSWVLLICFITGQYMVYAHQHKLIQGSKHTYSHQQSKQTLTEKCRVCDAMHHNNMAINGQVSFTPVIVADYVYKSPVYSFTSLSLILAGGRAPPCC</sequence>
<feature type="transmembrane region" description="Helical" evidence="1">
    <location>
        <begin position="20"/>
        <end position="40"/>
    </location>
</feature>
<gene>
    <name evidence="2" type="ORF">MuYL_0138</name>
</gene>
<evidence type="ECO:0000313" key="3">
    <source>
        <dbReference type="Proteomes" id="UP000215002"/>
    </source>
</evidence>
<proteinExistence type="predicted"/>
<dbReference type="RefSeq" id="WP_094568690.1">
    <property type="nucleotide sequence ID" value="NZ_CP022743.1"/>
</dbReference>